<reference evidence="2" key="1">
    <citation type="submission" date="2025-08" db="UniProtKB">
        <authorList>
            <consortium name="RefSeq"/>
        </authorList>
    </citation>
    <scope>IDENTIFICATION</scope>
</reference>
<accession>A0ABM1E9N6</accession>
<keyword evidence="1" id="KW-1185">Reference proteome</keyword>
<dbReference type="GeneID" id="106810140"/>
<proteinExistence type="predicted"/>
<organism evidence="1 2">
    <name type="scientific">Priapulus caudatus</name>
    <name type="common">Priapulid worm</name>
    <dbReference type="NCBI Taxonomy" id="37621"/>
    <lineage>
        <taxon>Eukaryota</taxon>
        <taxon>Metazoa</taxon>
        <taxon>Ecdysozoa</taxon>
        <taxon>Scalidophora</taxon>
        <taxon>Priapulida</taxon>
        <taxon>Priapulimorpha</taxon>
        <taxon>Priapulimorphida</taxon>
        <taxon>Priapulidae</taxon>
        <taxon>Priapulus</taxon>
    </lineage>
</organism>
<dbReference type="Proteomes" id="UP000695022">
    <property type="component" value="Unplaced"/>
</dbReference>
<evidence type="ECO:0000313" key="1">
    <source>
        <dbReference type="Proteomes" id="UP000695022"/>
    </source>
</evidence>
<gene>
    <name evidence="2" type="primary">LOC106810140</name>
</gene>
<sequence length="105" mass="11683">MTVDEEVFAFDATANAEEEMDLGPGLYEEEEEQQSPATSKAQMFQGNVYKDTDVMLDADKAITFIEPVLFVIRKAYGTICGLHRRDGVLVQTSVDSASCQLEVQR</sequence>
<evidence type="ECO:0000313" key="2">
    <source>
        <dbReference type="RefSeq" id="XP_014668907.1"/>
    </source>
</evidence>
<name>A0ABM1E9N6_PRICU</name>
<dbReference type="RefSeq" id="XP_014668907.1">
    <property type="nucleotide sequence ID" value="XM_014813421.1"/>
</dbReference>
<protein>
    <submittedName>
        <fullName evidence="2">Uncharacterized protein LOC106810140</fullName>
    </submittedName>
</protein>